<organism evidence="7 8">
    <name type="scientific">Kineothrix alysoides</name>
    <dbReference type="NCBI Taxonomy" id="1469948"/>
    <lineage>
        <taxon>Bacteria</taxon>
        <taxon>Bacillati</taxon>
        <taxon>Bacillota</taxon>
        <taxon>Clostridia</taxon>
        <taxon>Lachnospirales</taxon>
        <taxon>Lachnospiraceae</taxon>
        <taxon>Kineothrix</taxon>
    </lineage>
</organism>
<dbReference type="RefSeq" id="WP_031390004.1">
    <property type="nucleotide sequence ID" value="NZ_JPNB01000001.1"/>
</dbReference>
<evidence type="ECO:0000313" key="8">
    <source>
        <dbReference type="Proteomes" id="UP000295718"/>
    </source>
</evidence>
<dbReference type="AlphaFoldDB" id="A0A4R1QZX0"/>
<dbReference type="PANTHER" id="PTHR42991:SF1">
    <property type="entry name" value="ALDEHYDE DEHYDROGENASE"/>
    <property type="match status" value="1"/>
</dbReference>
<dbReference type="Proteomes" id="UP000295718">
    <property type="component" value="Unassembled WGS sequence"/>
</dbReference>
<keyword evidence="2" id="KW-0521">NADP</keyword>
<dbReference type="FunFam" id="3.40.605.10:FF:000007">
    <property type="entry name" value="NAD/NADP-dependent betaine aldehyde dehydrogenase"/>
    <property type="match status" value="1"/>
</dbReference>
<dbReference type="InterPro" id="IPR029510">
    <property type="entry name" value="Ald_DH_CS_GLU"/>
</dbReference>
<dbReference type="PROSITE" id="PS00687">
    <property type="entry name" value="ALDEHYDE_DEHYDR_GLU"/>
    <property type="match status" value="1"/>
</dbReference>
<gene>
    <name evidence="7" type="ORF">EDD76_106209</name>
</gene>
<feature type="domain" description="Aldehyde dehydrogenase" evidence="6">
    <location>
        <begin position="20"/>
        <end position="479"/>
    </location>
</feature>
<dbReference type="GO" id="GO:0008911">
    <property type="term" value="F:lactaldehyde dehydrogenase (NAD+) activity"/>
    <property type="evidence" value="ECO:0007669"/>
    <property type="project" value="TreeGrafter"/>
</dbReference>
<keyword evidence="3 5" id="KW-0560">Oxidoreductase</keyword>
<evidence type="ECO:0000256" key="1">
    <source>
        <dbReference type="ARBA" id="ARBA00009986"/>
    </source>
</evidence>
<dbReference type="OrthoDB" id="9762913at2"/>
<name>A0A4R1QZX0_9FIRM</name>
<dbReference type="SUPFAM" id="SSF53720">
    <property type="entry name" value="ALDH-like"/>
    <property type="match status" value="1"/>
</dbReference>
<dbReference type="InterPro" id="IPR016162">
    <property type="entry name" value="Ald_DH_N"/>
</dbReference>
<sequence length="488" mass="52970">MMTLIKDDNNRYRNLINGEWVNSKNSTYITVTSPIDNSVIGNVPAMTKDEVDLAVQAAKEAQKSWKSVTIGEKAEVLYRAADILLKNKEELAGLMVREIAKDRKSGLSEVERTADFIKFTADTAKNISGESIPGDSFPGGKTNKVSIVRREPLGVVLAISPFNYPVNLAASKIAPGLMAGNSVILKPATQGSLCGLYLARVFQEAGVPNGVLNTVTGKGSEIGDYITTHPGINFINFTGSTEVGQHISHITNMVPLLMELGGKDAAIVLEDADLELTANNIVSGGYSYSGQRCTAVKRILAVDQIADQLVEKILSKMEKLTYGNPLEKDVDIVPLISSKAADFVCELMDDAREKGAKLLVGGDREGNIIHPTLFDYVTTDMRIAWEEPFGPVLPIIRVKNKDEAIEIANASEYGLQSAVFTQNINDAFYVADRLEVGTVQVNNKTERGPDHFPFLGVKASGIGTQGIRYSIESMSRPKVTVINLSHHE</sequence>
<dbReference type="CDD" id="cd07082">
    <property type="entry name" value="ALDH_F11_NP-GAPDH"/>
    <property type="match status" value="1"/>
</dbReference>
<reference evidence="7 8" key="1">
    <citation type="submission" date="2019-03" db="EMBL/GenBank/DDBJ databases">
        <title>Genomic Encyclopedia of Type Strains, Phase IV (KMG-IV): sequencing the most valuable type-strain genomes for metagenomic binning, comparative biology and taxonomic classification.</title>
        <authorList>
            <person name="Goeker M."/>
        </authorList>
    </citation>
    <scope>NUCLEOTIDE SEQUENCE [LARGE SCALE GENOMIC DNA]</scope>
    <source>
        <strain evidence="7 8">DSM 100556</strain>
    </source>
</reference>
<dbReference type="Gene3D" id="3.40.605.10">
    <property type="entry name" value="Aldehyde Dehydrogenase, Chain A, domain 1"/>
    <property type="match status" value="1"/>
</dbReference>
<evidence type="ECO:0000256" key="2">
    <source>
        <dbReference type="ARBA" id="ARBA00022857"/>
    </source>
</evidence>
<proteinExistence type="inferred from homology"/>
<evidence type="ECO:0000256" key="5">
    <source>
        <dbReference type="RuleBase" id="RU003345"/>
    </source>
</evidence>
<dbReference type="Pfam" id="PF00171">
    <property type="entry name" value="Aldedh"/>
    <property type="match status" value="1"/>
</dbReference>
<dbReference type="InterPro" id="IPR016163">
    <property type="entry name" value="Ald_DH_C"/>
</dbReference>
<evidence type="ECO:0000256" key="3">
    <source>
        <dbReference type="ARBA" id="ARBA00023002"/>
    </source>
</evidence>
<dbReference type="PANTHER" id="PTHR42991">
    <property type="entry name" value="ALDEHYDE DEHYDROGENASE"/>
    <property type="match status" value="1"/>
</dbReference>
<comment type="similarity">
    <text evidence="1 5">Belongs to the aldehyde dehydrogenase family.</text>
</comment>
<dbReference type="InterPro" id="IPR051020">
    <property type="entry name" value="ALDH-related_metabolic_enz"/>
</dbReference>
<evidence type="ECO:0000259" key="6">
    <source>
        <dbReference type="Pfam" id="PF00171"/>
    </source>
</evidence>
<keyword evidence="8" id="KW-1185">Reference proteome</keyword>
<feature type="active site" evidence="4">
    <location>
        <position position="259"/>
    </location>
</feature>
<dbReference type="InterPro" id="IPR015590">
    <property type="entry name" value="Aldehyde_DH_dom"/>
</dbReference>
<evidence type="ECO:0000313" key="7">
    <source>
        <dbReference type="EMBL" id="TCL58556.1"/>
    </source>
</evidence>
<protein>
    <submittedName>
        <fullName evidence="7">Nonphosphorylating glyceraldehyde-3-phosphate dehydrogenase</fullName>
    </submittedName>
</protein>
<comment type="caution">
    <text evidence="7">The sequence shown here is derived from an EMBL/GenBank/DDBJ whole genome shotgun (WGS) entry which is preliminary data.</text>
</comment>
<dbReference type="EMBL" id="SLUO01000006">
    <property type="protein sequence ID" value="TCL58556.1"/>
    <property type="molecule type" value="Genomic_DNA"/>
</dbReference>
<dbReference type="InterPro" id="IPR016160">
    <property type="entry name" value="Ald_DH_CS_CYS"/>
</dbReference>
<dbReference type="Gene3D" id="3.40.309.10">
    <property type="entry name" value="Aldehyde Dehydrogenase, Chain A, domain 2"/>
    <property type="match status" value="1"/>
</dbReference>
<dbReference type="STRING" id="1469948.GCA_000732725_01281"/>
<dbReference type="FunFam" id="3.40.309.10:FF:000022">
    <property type="entry name" value="NADP-dependent glyceraldehyde-3-phosphate dehydrogenase"/>
    <property type="match status" value="1"/>
</dbReference>
<accession>A0A4R1QZX0</accession>
<dbReference type="PROSITE" id="PS00070">
    <property type="entry name" value="ALDEHYDE_DEHYDR_CYS"/>
    <property type="match status" value="1"/>
</dbReference>
<dbReference type="InterPro" id="IPR016161">
    <property type="entry name" value="Ald_DH/histidinol_DH"/>
</dbReference>
<evidence type="ECO:0000256" key="4">
    <source>
        <dbReference type="PROSITE-ProRule" id="PRU10007"/>
    </source>
</evidence>